<protein>
    <submittedName>
        <fullName evidence="1">Uncharacterized protein</fullName>
    </submittedName>
</protein>
<proteinExistence type="predicted"/>
<keyword evidence="2" id="KW-1185">Reference proteome</keyword>
<reference evidence="2" key="1">
    <citation type="journal article" date="2014" name="Science">
        <title>Ancient hybridizations among the ancestral genomes of bread wheat.</title>
        <authorList>
            <consortium name="International Wheat Genome Sequencing Consortium,"/>
            <person name="Marcussen T."/>
            <person name="Sandve S.R."/>
            <person name="Heier L."/>
            <person name="Spannagl M."/>
            <person name="Pfeifer M."/>
            <person name="Jakobsen K.S."/>
            <person name="Wulff B.B."/>
            <person name="Steuernagel B."/>
            <person name="Mayer K.F."/>
            <person name="Olsen O.A."/>
        </authorList>
    </citation>
    <scope>NUCLEOTIDE SEQUENCE [LARGE SCALE GENOMIC DNA]</scope>
    <source>
        <strain evidence="2">cv. AL8/78</strain>
    </source>
</reference>
<dbReference type="AlphaFoldDB" id="A0A453BN56"/>
<reference evidence="1" key="5">
    <citation type="journal article" date="2021" name="G3 (Bethesda)">
        <title>Aegilops tauschii genome assembly Aet v5.0 features greater sequence contiguity and improved annotation.</title>
        <authorList>
            <person name="Wang L."/>
            <person name="Zhu T."/>
            <person name="Rodriguez J.C."/>
            <person name="Deal K.R."/>
            <person name="Dubcovsky J."/>
            <person name="McGuire P.E."/>
            <person name="Lux T."/>
            <person name="Spannagl M."/>
            <person name="Mayer K.F.X."/>
            <person name="Baldrich P."/>
            <person name="Meyers B.C."/>
            <person name="Huo N."/>
            <person name="Gu Y.Q."/>
            <person name="Zhou H."/>
            <person name="Devos K.M."/>
            <person name="Bennetzen J.L."/>
            <person name="Unver T."/>
            <person name="Budak H."/>
            <person name="Gulick P.J."/>
            <person name="Galiba G."/>
            <person name="Kalapos B."/>
            <person name="Nelson D.R."/>
            <person name="Li P."/>
            <person name="You F.M."/>
            <person name="Luo M.C."/>
            <person name="Dvorak J."/>
        </authorList>
    </citation>
    <scope>NUCLEOTIDE SEQUENCE [LARGE SCALE GENOMIC DNA]</scope>
    <source>
        <strain evidence="1">cv. AL8/78</strain>
    </source>
</reference>
<evidence type="ECO:0000313" key="1">
    <source>
        <dbReference type="EnsemblPlants" id="AET2Gv20571900.8"/>
    </source>
</evidence>
<reference evidence="1" key="4">
    <citation type="submission" date="2019-03" db="UniProtKB">
        <authorList>
            <consortium name="EnsemblPlants"/>
        </authorList>
    </citation>
    <scope>IDENTIFICATION</scope>
</reference>
<reference evidence="1" key="3">
    <citation type="journal article" date="2017" name="Nature">
        <title>Genome sequence of the progenitor of the wheat D genome Aegilops tauschii.</title>
        <authorList>
            <person name="Luo M.C."/>
            <person name="Gu Y.Q."/>
            <person name="Puiu D."/>
            <person name="Wang H."/>
            <person name="Twardziok S.O."/>
            <person name="Deal K.R."/>
            <person name="Huo N."/>
            <person name="Zhu T."/>
            <person name="Wang L."/>
            <person name="Wang Y."/>
            <person name="McGuire P.E."/>
            <person name="Liu S."/>
            <person name="Long H."/>
            <person name="Ramasamy R.K."/>
            <person name="Rodriguez J.C."/>
            <person name="Van S.L."/>
            <person name="Yuan L."/>
            <person name="Wang Z."/>
            <person name="Xia Z."/>
            <person name="Xiao L."/>
            <person name="Anderson O.D."/>
            <person name="Ouyang S."/>
            <person name="Liang Y."/>
            <person name="Zimin A.V."/>
            <person name="Pertea G."/>
            <person name="Qi P."/>
            <person name="Bennetzen J.L."/>
            <person name="Dai X."/>
            <person name="Dawson M.W."/>
            <person name="Muller H.G."/>
            <person name="Kugler K."/>
            <person name="Rivarola-Duarte L."/>
            <person name="Spannagl M."/>
            <person name="Mayer K.F.X."/>
            <person name="Lu F.H."/>
            <person name="Bevan M.W."/>
            <person name="Leroy P."/>
            <person name="Li P."/>
            <person name="You F.M."/>
            <person name="Sun Q."/>
            <person name="Liu Z."/>
            <person name="Lyons E."/>
            <person name="Wicker T."/>
            <person name="Salzberg S.L."/>
            <person name="Devos K.M."/>
            <person name="Dvorak J."/>
        </authorList>
    </citation>
    <scope>NUCLEOTIDE SEQUENCE [LARGE SCALE GENOMIC DNA]</scope>
    <source>
        <strain evidence="1">cv. AL8/78</strain>
    </source>
</reference>
<organism evidence="1 2">
    <name type="scientific">Aegilops tauschii subsp. strangulata</name>
    <name type="common">Goatgrass</name>
    <dbReference type="NCBI Taxonomy" id="200361"/>
    <lineage>
        <taxon>Eukaryota</taxon>
        <taxon>Viridiplantae</taxon>
        <taxon>Streptophyta</taxon>
        <taxon>Embryophyta</taxon>
        <taxon>Tracheophyta</taxon>
        <taxon>Spermatophyta</taxon>
        <taxon>Magnoliopsida</taxon>
        <taxon>Liliopsida</taxon>
        <taxon>Poales</taxon>
        <taxon>Poaceae</taxon>
        <taxon>BOP clade</taxon>
        <taxon>Pooideae</taxon>
        <taxon>Triticodae</taxon>
        <taxon>Triticeae</taxon>
        <taxon>Triticinae</taxon>
        <taxon>Aegilops</taxon>
    </lineage>
</organism>
<evidence type="ECO:0000313" key="2">
    <source>
        <dbReference type="Proteomes" id="UP000015105"/>
    </source>
</evidence>
<dbReference type="Gramene" id="AET2Gv20571900.8">
    <property type="protein sequence ID" value="AET2Gv20571900.8"/>
    <property type="gene ID" value="AET2Gv20571900"/>
</dbReference>
<reference evidence="2" key="2">
    <citation type="journal article" date="2017" name="Nat. Plants">
        <title>The Aegilops tauschii genome reveals multiple impacts of transposons.</title>
        <authorList>
            <person name="Zhao G."/>
            <person name="Zou C."/>
            <person name="Li K."/>
            <person name="Wang K."/>
            <person name="Li T."/>
            <person name="Gao L."/>
            <person name="Zhang X."/>
            <person name="Wang H."/>
            <person name="Yang Z."/>
            <person name="Liu X."/>
            <person name="Jiang W."/>
            <person name="Mao L."/>
            <person name="Kong X."/>
            <person name="Jiao Y."/>
            <person name="Jia J."/>
        </authorList>
    </citation>
    <scope>NUCLEOTIDE SEQUENCE [LARGE SCALE GENOMIC DNA]</scope>
    <source>
        <strain evidence="2">cv. AL8/78</strain>
    </source>
</reference>
<accession>A0A453BN56</accession>
<dbReference type="EnsemblPlants" id="AET2Gv20571900.8">
    <property type="protein sequence ID" value="AET2Gv20571900.8"/>
    <property type="gene ID" value="AET2Gv20571900"/>
</dbReference>
<dbReference type="Proteomes" id="UP000015105">
    <property type="component" value="Chromosome 2D"/>
</dbReference>
<sequence>MVGKVLEANQRWDIGKEVISCVTKTYPGAYPIHPEVSQTTNSLWVYHNA</sequence>
<name>A0A453BN56_AEGTS</name>